<evidence type="ECO:0000313" key="5">
    <source>
        <dbReference type="Proteomes" id="UP000050911"/>
    </source>
</evidence>
<dbReference type="InterPro" id="IPR036390">
    <property type="entry name" value="WH_DNA-bd_sf"/>
</dbReference>
<dbReference type="InterPro" id="IPR036388">
    <property type="entry name" value="WH-like_DNA-bd_sf"/>
</dbReference>
<organism evidence="4 5">
    <name type="scientific">Secundilactobacillus kimchicus JCM 15530</name>
    <dbReference type="NCBI Taxonomy" id="1302272"/>
    <lineage>
        <taxon>Bacteria</taxon>
        <taxon>Bacillati</taxon>
        <taxon>Bacillota</taxon>
        <taxon>Bacilli</taxon>
        <taxon>Lactobacillales</taxon>
        <taxon>Lactobacillaceae</taxon>
        <taxon>Secundilactobacillus</taxon>
    </lineage>
</organism>
<dbReference type="RefSeq" id="WP_054659973.1">
    <property type="nucleotide sequence ID" value="NZ_AZCX01000009.1"/>
</dbReference>
<protein>
    <submittedName>
        <fullName evidence="4">Transcriptional regulator sugar kinase, xylose operon regulator</fullName>
    </submittedName>
</protein>
<sequence length="389" mass="42981">MAGDVKNREELHEQNIRAILAEVFNQQPIARVDISKNLSLNKSTVSALYFDLKERGVVSELGEGQASTSGGRKPVLIAINNRYGFTINFDFGYRHLHIMRNDISGGILDYSQADVEGLRLSEIVQIIDEAIHDARRNDRSEHGLLGISFAIHGTVHNNQVTYSPFMDMEGIDLANVFETKYQVPVLLENEANLSAVYERDFNDGHALNNAVTVSIHRGIGAGIIVNKELYHGDHGEAGEIGRSVIIGSALGQTMMKVEDFCSEEAIISQLGQIKASQALDRQSVVELYNQHDEDAVTVLNGFIRNIAMIISNVQNNYDPATIFINSPLIEELPSLLPPITDHYQKMTKSNPVPIKMIADSHAATLQGGCALITRQVLDLENFELNFSAK</sequence>
<comment type="similarity">
    <text evidence="2">Belongs to the ROK (NagC/XylR) family.</text>
</comment>
<dbReference type="InterPro" id="IPR049874">
    <property type="entry name" value="ROK_cs"/>
</dbReference>
<dbReference type="EMBL" id="AZCX01000009">
    <property type="protein sequence ID" value="KRK47371.1"/>
    <property type="molecule type" value="Genomic_DNA"/>
</dbReference>
<keyword evidence="5" id="KW-1185">Reference proteome</keyword>
<dbReference type="PANTHER" id="PTHR18964">
    <property type="entry name" value="ROK (REPRESSOR, ORF, KINASE) FAMILY"/>
    <property type="match status" value="1"/>
</dbReference>
<keyword evidence="3" id="KW-0859">Xylose metabolism</keyword>
<dbReference type="OrthoDB" id="9796533at2"/>
<dbReference type="PROSITE" id="PS01125">
    <property type="entry name" value="ROK"/>
    <property type="match status" value="1"/>
</dbReference>
<comment type="caution">
    <text evidence="4">The sequence shown here is derived from an EMBL/GenBank/DDBJ whole genome shotgun (WGS) entry which is preliminary data.</text>
</comment>
<reference evidence="4 5" key="1">
    <citation type="journal article" date="2015" name="Genome Announc.">
        <title>Expanding the biotechnology potential of lactobacilli through comparative genomics of 213 strains and associated genera.</title>
        <authorList>
            <person name="Sun Z."/>
            <person name="Harris H.M."/>
            <person name="McCann A."/>
            <person name="Guo C."/>
            <person name="Argimon S."/>
            <person name="Zhang W."/>
            <person name="Yang X."/>
            <person name="Jeffery I.B."/>
            <person name="Cooney J.C."/>
            <person name="Kagawa T.F."/>
            <person name="Liu W."/>
            <person name="Song Y."/>
            <person name="Salvetti E."/>
            <person name="Wrobel A."/>
            <person name="Rasinkangas P."/>
            <person name="Parkhill J."/>
            <person name="Rea M.C."/>
            <person name="O'Sullivan O."/>
            <person name="Ritari J."/>
            <person name="Douillard F.P."/>
            <person name="Paul Ross R."/>
            <person name="Yang R."/>
            <person name="Briner A.E."/>
            <person name="Felis G.E."/>
            <person name="de Vos W.M."/>
            <person name="Barrangou R."/>
            <person name="Klaenhammer T.R."/>
            <person name="Caufield P.W."/>
            <person name="Cui Y."/>
            <person name="Zhang H."/>
            <person name="O'Toole P.W."/>
        </authorList>
    </citation>
    <scope>NUCLEOTIDE SEQUENCE [LARGE SCALE GENOMIC DNA]</scope>
    <source>
        <strain evidence="4 5">JCM 15530</strain>
    </source>
</reference>
<evidence type="ECO:0000313" key="4">
    <source>
        <dbReference type="EMBL" id="KRK47371.1"/>
    </source>
</evidence>
<dbReference type="SUPFAM" id="SSF46785">
    <property type="entry name" value="Winged helix' DNA-binding domain"/>
    <property type="match status" value="1"/>
</dbReference>
<dbReference type="AlphaFoldDB" id="A0A0R1HLY9"/>
<dbReference type="InterPro" id="IPR043129">
    <property type="entry name" value="ATPase_NBD"/>
</dbReference>
<accession>A0A0R1HLY9</accession>
<dbReference type="SUPFAM" id="SSF53067">
    <property type="entry name" value="Actin-like ATPase domain"/>
    <property type="match status" value="1"/>
</dbReference>
<gene>
    <name evidence="4" type="ORF">FC96_GL002490</name>
</gene>
<keyword evidence="4" id="KW-0418">Kinase</keyword>
<evidence type="ECO:0000256" key="1">
    <source>
        <dbReference type="ARBA" id="ARBA00002486"/>
    </source>
</evidence>
<dbReference type="InterPro" id="IPR000600">
    <property type="entry name" value="ROK"/>
</dbReference>
<dbReference type="Proteomes" id="UP000050911">
    <property type="component" value="Unassembled WGS sequence"/>
</dbReference>
<dbReference type="GO" id="GO:0016301">
    <property type="term" value="F:kinase activity"/>
    <property type="evidence" value="ECO:0007669"/>
    <property type="project" value="UniProtKB-KW"/>
</dbReference>
<comment type="function">
    <text evidence="1">Transcriptional repressor of xylose-utilizing enzymes.</text>
</comment>
<name>A0A0R1HLY9_9LACO</name>
<proteinExistence type="inferred from homology"/>
<dbReference type="GO" id="GO:0042732">
    <property type="term" value="P:D-xylose metabolic process"/>
    <property type="evidence" value="ECO:0007669"/>
    <property type="project" value="UniProtKB-KW"/>
</dbReference>
<evidence type="ECO:0000256" key="3">
    <source>
        <dbReference type="ARBA" id="ARBA00022629"/>
    </source>
</evidence>
<dbReference type="STRING" id="1302272.FC96_GL002490"/>
<keyword evidence="4" id="KW-0808">Transferase</keyword>
<keyword evidence="3" id="KW-0119">Carbohydrate metabolism</keyword>
<dbReference type="Pfam" id="PF00480">
    <property type="entry name" value="ROK"/>
    <property type="match status" value="1"/>
</dbReference>
<dbReference type="PATRIC" id="fig|1302272.5.peg.2539"/>
<dbReference type="Gene3D" id="3.30.420.40">
    <property type="match status" value="2"/>
</dbReference>
<dbReference type="Gene3D" id="1.10.10.10">
    <property type="entry name" value="Winged helix-like DNA-binding domain superfamily/Winged helix DNA-binding domain"/>
    <property type="match status" value="1"/>
</dbReference>
<dbReference type="PANTHER" id="PTHR18964:SF149">
    <property type="entry name" value="BIFUNCTIONAL UDP-N-ACETYLGLUCOSAMINE 2-EPIMERASE_N-ACETYLMANNOSAMINE KINASE"/>
    <property type="match status" value="1"/>
</dbReference>
<evidence type="ECO:0000256" key="2">
    <source>
        <dbReference type="ARBA" id="ARBA00006479"/>
    </source>
</evidence>